<organism evidence="1 2">
    <name type="scientific">Canis lupus familiaris</name>
    <name type="common">Dog</name>
    <name type="synonym">Canis familiaris</name>
    <dbReference type="NCBI Taxonomy" id="9615"/>
    <lineage>
        <taxon>Eukaryota</taxon>
        <taxon>Metazoa</taxon>
        <taxon>Chordata</taxon>
        <taxon>Craniata</taxon>
        <taxon>Vertebrata</taxon>
        <taxon>Euteleostomi</taxon>
        <taxon>Mammalia</taxon>
        <taxon>Eutheria</taxon>
        <taxon>Laurasiatheria</taxon>
        <taxon>Carnivora</taxon>
        <taxon>Caniformia</taxon>
        <taxon>Canidae</taxon>
        <taxon>Canis</taxon>
    </lineage>
</organism>
<dbReference type="AlphaFoldDB" id="A0A8I3PHS3"/>
<name>A0A8I3PHS3_CANLF</name>
<reference evidence="1" key="1">
    <citation type="submission" date="2020-03" db="EMBL/GenBank/DDBJ databases">
        <title>Long-read based genome assembly of a Labrador retriever dog.</title>
        <authorList>
            <person name="Eory L."/>
            <person name="Zhang W."/>
            <person name="Schoenebeck J."/>
        </authorList>
    </citation>
    <scope>NUCLEOTIDE SEQUENCE [LARGE SCALE GENOMIC DNA]</scope>
    <source>
        <strain evidence="1">Labrador retriever</strain>
    </source>
</reference>
<keyword evidence="2" id="KW-1185">Reference proteome</keyword>
<dbReference type="Proteomes" id="UP000805418">
    <property type="component" value="Chromosome 31"/>
</dbReference>
<sequence>SHPLPNSTRSKLSSYEWGAERAPAFQASWHSVYKDSAWIFLGVLRREPTAGDLCVRWLTRISRGTRRQV</sequence>
<reference evidence="1" key="3">
    <citation type="submission" date="2025-09" db="UniProtKB">
        <authorList>
            <consortium name="Ensembl"/>
        </authorList>
    </citation>
    <scope>IDENTIFICATION</scope>
    <source>
        <strain evidence="1">Boxer</strain>
    </source>
</reference>
<dbReference type="OrthoDB" id="2573941at2759"/>
<dbReference type="GeneTree" id="ENSGT00980000198742"/>
<protein>
    <submittedName>
        <fullName evidence="1">Uncharacterized protein</fullName>
    </submittedName>
</protein>
<evidence type="ECO:0000313" key="1">
    <source>
        <dbReference type="Ensembl" id="ENSCAFP00845032161.1"/>
    </source>
</evidence>
<evidence type="ECO:0000313" key="2">
    <source>
        <dbReference type="Proteomes" id="UP000805418"/>
    </source>
</evidence>
<accession>A0A8I3PHS3</accession>
<dbReference type="Ensembl" id="ENSCAFT00845041047.1">
    <property type="protein sequence ID" value="ENSCAFP00845032161.1"/>
    <property type="gene ID" value="ENSCAFG00845023263.1"/>
</dbReference>
<reference evidence="1" key="2">
    <citation type="submission" date="2025-08" db="UniProtKB">
        <authorList>
            <consortium name="Ensembl"/>
        </authorList>
    </citation>
    <scope>IDENTIFICATION</scope>
    <source>
        <strain evidence="1">Boxer</strain>
    </source>
</reference>
<proteinExistence type="predicted"/>